<dbReference type="AlphaFoldDB" id="A0A8T4GH05"/>
<evidence type="ECO:0000256" key="1">
    <source>
        <dbReference type="SAM" id="MobiDB-lite"/>
    </source>
</evidence>
<evidence type="ECO:0000313" key="3">
    <source>
        <dbReference type="Proteomes" id="UP000823588"/>
    </source>
</evidence>
<feature type="region of interest" description="Disordered" evidence="1">
    <location>
        <begin position="87"/>
        <end position="111"/>
    </location>
</feature>
<sequence length="186" mass="19997">MADDSPSVDDLADDDLTADSPNADDDPVIALLRDARLVFGAVLVDDEPRLVECLDRDRFADDGAEMALAMAVTSANADLVPFVAERRDEVEDETENAAGDETEGEAAGPPQIDSFDEAVSAVEVSHTFYLVLNTGPGEWNRVRHADAGETPRYRVADAVVTEATERIGNFPDSVDGTDIEIIDWSG</sequence>
<dbReference type="RefSeq" id="WP_209486821.1">
    <property type="nucleotide sequence ID" value="NZ_JAGGKQ010000029.1"/>
</dbReference>
<organism evidence="2 3">
    <name type="scientific">Halorubrum alkaliphilum</name>
    <dbReference type="NCBI Taxonomy" id="261290"/>
    <lineage>
        <taxon>Archaea</taxon>
        <taxon>Methanobacteriati</taxon>
        <taxon>Methanobacteriota</taxon>
        <taxon>Stenosarchaea group</taxon>
        <taxon>Halobacteria</taxon>
        <taxon>Halobacteriales</taxon>
        <taxon>Haloferacaceae</taxon>
        <taxon>Halorubrum</taxon>
    </lineage>
</organism>
<keyword evidence="3" id="KW-1185">Reference proteome</keyword>
<dbReference type="OrthoDB" id="349293at2157"/>
<dbReference type="EMBL" id="JAGGKQ010000029">
    <property type="protein sequence ID" value="MBP1923768.1"/>
    <property type="molecule type" value="Genomic_DNA"/>
</dbReference>
<comment type="caution">
    <text evidence="2">The sequence shown here is derived from an EMBL/GenBank/DDBJ whole genome shotgun (WGS) entry which is preliminary data.</text>
</comment>
<evidence type="ECO:0000313" key="2">
    <source>
        <dbReference type="EMBL" id="MBP1923768.1"/>
    </source>
</evidence>
<proteinExistence type="predicted"/>
<protein>
    <submittedName>
        <fullName evidence="2">Uncharacterized protein</fullName>
    </submittedName>
</protein>
<reference evidence="2" key="1">
    <citation type="submission" date="2021-03" db="EMBL/GenBank/DDBJ databases">
        <title>Genomic Encyclopedia of Type Strains, Phase IV (KMG-IV): sequencing the most valuable type-strain genomes for metagenomic binning, comparative biology and taxonomic classification.</title>
        <authorList>
            <person name="Goeker M."/>
        </authorList>
    </citation>
    <scope>NUCLEOTIDE SEQUENCE</scope>
    <source>
        <strain evidence="2">DSM 23564</strain>
    </source>
</reference>
<accession>A0A8T4GH05</accession>
<gene>
    <name evidence="2" type="ORF">J2751_002813</name>
</gene>
<feature type="compositionally biased region" description="Acidic residues" evidence="1">
    <location>
        <begin position="90"/>
        <end position="104"/>
    </location>
</feature>
<feature type="region of interest" description="Disordered" evidence="1">
    <location>
        <begin position="1"/>
        <end position="25"/>
    </location>
</feature>
<dbReference type="Proteomes" id="UP000823588">
    <property type="component" value="Unassembled WGS sequence"/>
</dbReference>
<name>A0A8T4GH05_9EURY</name>